<evidence type="ECO:0000313" key="2">
    <source>
        <dbReference type="Proteomes" id="UP000075430"/>
    </source>
</evidence>
<comment type="caution">
    <text evidence="1">The sequence shown here is derived from an EMBL/GenBank/DDBJ whole genome shotgun (WGS) entry which is preliminary data.</text>
</comment>
<reference evidence="2" key="1">
    <citation type="submission" date="2016-02" db="EMBL/GenBank/DDBJ databases">
        <authorList>
            <person name="Dunlap C."/>
        </authorList>
    </citation>
    <scope>NUCLEOTIDE SEQUENCE [LARGE SCALE GENOMIC DNA]</scope>
    <source>
        <strain evidence="2">NRRL B-41092</strain>
    </source>
</reference>
<dbReference type="STRING" id="1793963.AXI58_18650"/>
<sequence>MHVLYYDKNFDYAGEEDIDVEVLPPNSTDVVPDPSIISPRFDKKKNEWIEAATDEYKESIKPDPPAPNEIETLQKQIADLYYLIATGGN</sequence>
<organism evidence="1 2">
    <name type="scientific">Bacillus nakamurai</name>
    <dbReference type="NCBI Taxonomy" id="1793963"/>
    <lineage>
        <taxon>Bacteria</taxon>
        <taxon>Bacillati</taxon>
        <taxon>Bacillota</taxon>
        <taxon>Bacilli</taxon>
        <taxon>Bacillales</taxon>
        <taxon>Bacillaceae</taxon>
        <taxon>Bacillus</taxon>
    </lineage>
</organism>
<dbReference type="AlphaFoldDB" id="A0A150F765"/>
<proteinExistence type="predicted"/>
<dbReference type="Proteomes" id="UP000075430">
    <property type="component" value="Unassembled WGS sequence"/>
</dbReference>
<keyword evidence="2" id="KW-1185">Reference proteome</keyword>
<protein>
    <submittedName>
        <fullName evidence="1">Uncharacterized protein</fullName>
    </submittedName>
</protein>
<evidence type="ECO:0000313" key="1">
    <source>
        <dbReference type="EMBL" id="KXZ17757.1"/>
    </source>
</evidence>
<dbReference type="EMBL" id="LSBA01000019">
    <property type="protein sequence ID" value="KXZ17757.1"/>
    <property type="molecule type" value="Genomic_DNA"/>
</dbReference>
<accession>A0A150F765</accession>
<gene>
    <name evidence="1" type="ORF">AXI58_18650</name>
</gene>
<name>A0A150F765_9BACI</name>
<dbReference type="RefSeq" id="WP_061522259.1">
    <property type="nucleotide sequence ID" value="NZ_JARLZY010000011.1"/>
</dbReference>
<dbReference type="OrthoDB" id="2900662at2"/>